<proteinExistence type="predicted"/>
<evidence type="ECO:0000313" key="2">
    <source>
        <dbReference type="Proteomes" id="UP001597469"/>
    </source>
</evidence>
<gene>
    <name evidence="1" type="ORF">ACFSUS_00240</name>
</gene>
<sequence length="73" mass="8035">MANYKSAVLLMMKAVLTGNRIYSGGKVIAEGVMTKAGVYRAGVVFVFYSLRGYAVTLRGLSRYESLTIDQLHQ</sequence>
<organism evidence="1 2">
    <name type="scientific">Spirosoma soli</name>
    <dbReference type="NCBI Taxonomy" id="1770529"/>
    <lineage>
        <taxon>Bacteria</taxon>
        <taxon>Pseudomonadati</taxon>
        <taxon>Bacteroidota</taxon>
        <taxon>Cytophagia</taxon>
        <taxon>Cytophagales</taxon>
        <taxon>Cytophagaceae</taxon>
        <taxon>Spirosoma</taxon>
    </lineage>
</organism>
<dbReference type="EMBL" id="JBHULN010000001">
    <property type="protein sequence ID" value="MFD2569040.1"/>
    <property type="molecule type" value="Genomic_DNA"/>
</dbReference>
<accession>A0ABW5LW89</accession>
<reference evidence="2" key="1">
    <citation type="journal article" date="2019" name="Int. J. Syst. Evol. Microbiol.">
        <title>The Global Catalogue of Microorganisms (GCM) 10K type strain sequencing project: providing services to taxonomists for standard genome sequencing and annotation.</title>
        <authorList>
            <consortium name="The Broad Institute Genomics Platform"/>
            <consortium name="The Broad Institute Genome Sequencing Center for Infectious Disease"/>
            <person name="Wu L."/>
            <person name="Ma J."/>
        </authorList>
    </citation>
    <scope>NUCLEOTIDE SEQUENCE [LARGE SCALE GENOMIC DNA]</scope>
    <source>
        <strain evidence="2">KCTC 42805</strain>
    </source>
</reference>
<dbReference type="RefSeq" id="WP_381517419.1">
    <property type="nucleotide sequence ID" value="NZ_JBHULN010000001.1"/>
</dbReference>
<name>A0ABW5LW89_9BACT</name>
<keyword evidence="2" id="KW-1185">Reference proteome</keyword>
<comment type="caution">
    <text evidence="1">The sequence shown here is derived from an EMBL/GenBank/DDBJ whole genome shotgun (WGS) entry which is preliminary data.</text>
</comment>
<protein>
    <submittedName>
        <fullName evidence="1">Uncharacterized protein</fullName>
    </submittedName>
</protein>
<dbReference type="Proteomes" id="UP001597469">
    <property type="component" value="Unassembled WGS sequence"/>
</dbReference>
<evidence type="ECO:0000313" key="1">
    <source>
        <dbReference type="EMBL" id="MFD2569040.1"/>
    </source>
</evidence>